<dbReference type="Pfam" id="PF00271">
    <property type="entry name" value="Helicase_C"/>
    <property type="match status" value="1"/>
</dbReference>
<keyword evidence="4 5" id="KW-0067">ATP-binding</keyword>
<evidence type="ECO:0000256" key="2">
    <source>
        <dbReference type="ARBA" id="ARBA00022801"/>
    </source>
</evidence>
<feature type="region of interest" description="Disordered" evidence="6">
    <location>
        <begin position="338"/>
        <end position="359"/>
    </location>
</feature>
<feature type="domain" description="Helicase ATP-binding" evidence="7">
    <location>
        <begin position="20"/>
        <end position="147"/>
    </location>
</feature>
<keyword evidence="1 5" id="KW-0547">Nucleotide-binding</keyword>
<protein>
    <submittedName>
        <fullName evidence="9">Uncharacterized protein</fullName>
    </submittedName>
</protein>
<evidence type="ECO:0000256" key="5">
    <source>
        <dbReference type="RuleBase" id="RU000492"/>
    </source>
</evidence>
<dbReference type="InterPro" id="IPR014001">
    <property type="entry name" value="Helicase_ATP-bd"/>
</dbReference>
<organism evidence="9 10">
    <name type="scientific">Haematococcus lacustris</name>
    <name type="common">Green alga</name>
    <name type="synonym">Haematococcus pluvialis</name>
    <dbReference type="NCBI Taxonomy" id="44745"/>
    <lineage>
        <taxon>Eukaryota</taxon>
        <taxon>Viridiplantae</taxon>
        <taxon>Chlorophyta</taxon>
        <taxon>core chlorophytes</taxon>
        <taxon>Chlorophyceae</taxon>
        <taxon>CS clade</taxon>
        <taxon>Chlamydomonadales</taxon>
        <taxon>Haematococcaceae</taxon>
        <taxon>Haematococcus</taxon>
    </lineage>
</organism>
<dbReference type="SMART" id="SM00487">
    <property type="entry name" value="DEXDc"/>
    <property type="match status" value="1"/>
</dbReference>
<evidence type="ECO:0000313" key="9">
    <source>
        <dbReference type="EMBL" id="GFH22098.1"/>
    </source>
</evidence>
<comment type="caution">
    <text evidence="9">The sequence shown here is derived from an EMBL/GenBank/DDBJ whole genome shotgun (WGS) entry which is preliminary data.</text>
</comment>
<dbReference type="GO" id="GO:0005829">
    <property type="term" value="C:cytosol"/>
    <property type="evidence" value="ECO:0007669"/>
    <property type="project" value="TreeGrafter"/>
</dbReference>
<name>A0A699ZUY2_HAELA</name>
<dbReference type="SUPFAM" id="SSF52540">
    <property type="entry name" value="P-loop containing nucleoside triphosphate hydrolases"/>
    <property type="match status" value="1"/>
</dbReference>
<accession>A0A699ZUY2</accession>
<dbReference type="InterPro" id="IPR050079">
    <property type="entry name" value="DEAD_box_RNA_helicase"/>
</dbReference>
<dbReference type="PROSITE" id="PS00039">
    <property type="entry name" value="DEAD_ATP_HELICASE"/>
    <property type="match status" value="1"/>
</dbReference>
<dbReference type="InterPro" id="IPR027417">
    <property type="entry name" value="P-loop_NTPase"/>
</dbReference>
<gene>
    <name evidence="9" type="ORF">HaLaN_19509</name>
</gene>
<evidence type="ECO:0000256" key="3">
    <source>
        <dbReference type="ARBA" id="ARBA00022806"/>
    </source>
</evidence>
<feature type="domain" description="Helicase C-terminal" evidence="8">
    <location>
        <begin position="177"/>
        <end position="321"/>
    </location>
</feature>
<evidence type="ECO:0000313" key="10">
    <source>
        <dbReference type="Proteomes" id="UP000485058"/>
    </source>
</evidence>
<evidence type="ECO:0000256" key="6">
    <source>
        <dbReference type="SAM" id="MobiDB-lite"/>
    </source>
</evidence>
<keyword evidence="3 5" id="KW-0347">Helicase</keyword>
<dbReference type="GO" id="GO:0003676">
    <property type="term" value="F:nucleic acid binding"/>
    <property type="evidence" value="ECO:0007669"/>
    <property type="project" value="InterPro"/>
</dbReference>
<reference evidence="9 10" key="1">
    <citation type="submission" date="2020-02" db="EMBL/GenBank/DDBJ databases">
        <title>Draft genome sequence of Haematococcus lacustris strain NIES-144.</title>
        <authorList>
            <person name="Morimoto D."/>
            <person name="Nakagawa S."/>
            <person name="Yoshida T."/>
            <person name="Sawayama S."/>
        </authorList>
    </citation>
    <scope>NUCLEOTIDE SEQUENCE [LARGE SCALE GENOMIC DNA]</scope>
    <source>
        <strain evidence="9 10">NIES-144</strain>
    </source>
</reference>
<dbReference type="GO" id="GO:0016787">
    <property type="term" value="F:hydrolase activity"/>
    <property type="evidence" value="ECO:0007669"/>
    <property type="project" value="UniProtKB-KW"/>
</dbReference>
<dbReference type="InterPro" id="IPR011545">
    <property type="entry name" value="DEAD/DEAH_box_helicase_dom"/>
</dbReference>
<dbReference type="Proteomes" id="UP000485058">
    <property type="component" value="Unassembled WGS sequence"/>
</dbReference>
<keyword evidence="2 5" id="KW-0378">Hydrolase</keyword>
<evidence type="ECO:0000259" key="8">
    <source>
        <dbReference type="PROSITE" id="PS51194"/>
    </source>
</evidence>
<proteinExistence type="inferred from homology"/>
<dbReference type="SMART" id="SM00490">
    <property type="entry name" value="HELICc"/>
    <property type="match status" value="1"/>
</dbReference>
<dbReference type="InterPro" id="IPR000629">
    <property type="entry name" value="RNA-helicase_DEAD-box_CS"/>
</dbReference>
<dbReference type="EMBL" id="BLLF01001969">
    <property type="protein sequence ID" value="GFH22098.1"/>
    <property type="molecule type" value="Genomic_DNA"/>
</dbReference>
<dbReference type="PROSITE" id="PS51194">
    <property type="entry name" value="HELICASE_CTER"/>
    <property type="match status" value="1"/>
</dbReference>
<dbReference type="PROSITE" id="PS51192">
    <property type="entry name" value="HELICASE_ATP_BIND_1"/>
    <property type="match status" value="1"/>
</dbReference>
<dbReference type="PANTHER" id="PTHR47959:SF24">
    <property type="entry name" value="ATP-DEPENDENT RNA HELICASE"/>
    <property type="match status" value="1"/>
</dbReference>
<evidence type="ECO:0000256" key="4">
    <source>
        <dbReference type="ARBA" id="ARBA00022840"/>
    </source>
</evidence>
<dbReference type="PANTHER" id="PTHR47959">
    <property type="entry name" value="ATP-DEPENDENT RNA HELICASE RHLE-RELATED"/>
    <property type="match status" value="1"/>
</dbReference>
<dbReference type="Gene3D" id="3.40.50.300">
    <property type="entry name" value="P-loop containing nucleotide triphosphate hydrolases"/>
    <property type="match status" value="2"/>
</dbReference>
<dbReference type="InterPro" id="IPR001650">
    <property type="entry name" value="Helicase_C-like"/>
</dbReference>
<evidence type="ECO:0000259" key="7">
    <source>
        <dbReference type="PROSITE" id="PS51192"/>
    </source>
</evidence>
<keyword evidence="10" id="KW-1185">Reference proteome</keyword>
<dbReference type="Pfam" id="PF00270">
    <property type="entry name" value="DEAD"/>
    <property type="match status" value="1"/>
</dbReference>
<dbReference type="GO" id="GO:0005524">
    <property type="term" value="F:ATP binding"/>
    <property type="evidence" value="ECO:0007669"/>
    <property type="project" value="UniProtKB-KW"/>
</dbReference>
<dbReference type="AlphaFoldDB" id="A0A699ZUY2"/>
<dbReference type="GO" id="GO:0003724">
    <property type="term" value="F:RNA helicase activity"/>
    <property type="evidence" value="ECO:0007669"/>
    <property type="project" value="TreeGrafter"/>
</dbReference>
<evidence type="ECO:0000256" key="1">
    <source>
        <dbReference type="ARBA" id="ARBA00022741"/>
    </source>
</evidence>
<dbReference type="CDD" id="cd18787">
    <property type="entry name" value="SF2_C_DEAD"/>
    <property type="match status" value="1"/>
</dbReference>
<sequence length="359" mass="38873">MEALVRDKGLETPGAGDPGELAIQIAEQFRALGAGMSLRDCVVIGGADMAAQTRELGRRPHLVIATPGRLKGLLDAEQGLAQAFQRAAFLVMDEADRLLDPGFETDLRTILLALPPGDARQTLLFSATMTQALIKLQQSSLDDAFLFQAYQGLRTADTVREQYVFMPHKVKEVYLAHLLGLLPTLKVRSALVFCSTCKGCALLALMLQELGLQCAALHSGRPQKQRLAALASFKSETVPLLLATDVASRGLDIPSVDLVINFDLPLLASDYVHRVGRTARAGRSGWAVSLVTQYDVDLVHAIEALIGHQLEEYALEEAEVLKGLTKVYSAKRAAMLAAAEMEDSKPSKRRSRQSGGQNS</sequence>
<comment type="similarity">
    <text evidence="5">Belongs to the DEAD box helicase family.</text>
</comment>